<reference evidence="1 2" key="1">
    <citation type="submission" date="2016-11" db="EMBL/GenBank/DDBJ databases">
        <authorList>
            <person name="Jaros S."/>
            <person name="Januszkiewicz K."/>
            <person name="Wedrychowicz H."/>
        </authorList>
    </citation>
    <scope>NUCLEOTIDE SEQUENCE [LARGE SCALE GENOMIC DNA]</scope>
    <source>
        <strain evidence="1 2">DSM 27406</strain>
    </source>
</reference>
<keyword evidence="2" id="KW-1185">Reference proteome</keyword>
<evidence type="ECO:0008006" key="3">
    <source>
        <dbReference type="Google" id="ProtNLM"/>
    </source>
</evidence>
<dbReference type="Gene3D" id="2.60.40.10">
    <property type="entry name" value="Immunoglobulins"/>
    <property type="match status" value="1"/>
</dbReference>
<dbReference type="EMBL" id="FRBL01000003">
    <property type="protein sequence ID" value="SHL45578.1"/>
    <property type="molecule type" value="Genomic_DNA"/>
</dbReference>
<sequence>MKYWLPRSLRIALLISCNITCTKLVAQNGNTLSIQHKDSLAAEKDVQFLYNNFTITNKENRDVDFSVSIQVPDCWRLLAPAREVKKKLGPNESQIIPVIVMKQQNSPAKWMPVAVRIREQSGVEQIITYHVKADPVSAFAVTPLTQLVQLKGDERLVNITTKIRNYGTVDGVYTTEFKDNALDLNHQLKLKLRPGMDTVFTYQIRITENQWNRLQSEKIAVTVEDTSGTSYMNVVNLERIQSELKAHPSPYNTFPFTVEAGFIKWGDQFNYYMGVRGEVAMSNERNLNFFYRTKQYGMGNTLERNVFGVEYITPEWTLYGGLMNDIKYFYTYGTGARITYKPRPGTVISAGASIHNNIPGFTNDNATVSAQYNIKKVQMTQAISANHDTGTRYNSILFSNEALLLKKENVSLAINAGVGKDFTFDRRPYDPADKIGFSGGYTFTAGGKRLGFVSQMQYNSDAYPGLTKGLRIQSHNLTWKLGKSGIGAFYQFNQSGVTTLRDTIYNTDDLKYNFTKYGLTYGYYINNGNTALSVGKLRQEGSINNTLPEYAFAELVYQQKFGKTGSIFLNTINGYDPSYGREKKPVFLNTTSLVGTYKIVGLKGYYVQTPMFDRSVDKNFVNYQRTILAGPFVNFTTLKRLRVNLFYNLSKSLYDNSINNMLGTNITYHNFHNGLDINLMANIPLGTTNSEAPNGLNQQYVSLNVRKRFNVPIFYQRRYYTLNLFPFYDVNGNGIKDPGERPIRNLEVSINDIAFISDANGLISYKHIEPDNYKLQFRAVNAEKGIIPAGGLSQTITVMKDMNLTLPFKKSSVIAGFLNIRTDSITASNVRLENIKVIATDSAGISFSTLTDTKGAYFINVPAGKYIVSLNPEAFSDKIRPKVMAYPVDLTFQTDATVNFEIVDKSREIRFFKPKQQ</sequence>
<dbReference type="AlphaFoldDB" id="A0A1M7AS78"/>
<protein>
    <recommendedName>
        <fullName evidence="3">SD-repeat containing protein B domain-containing protein</fullName>
    </recommendedName>
</protein>
<gene>
    <name evidence="1" type="ORF">SAMN05444266_103391</name>
</gene>
<dbReference type="InterPro" id="IPR013783">
    <property type="entry name" value="Ig-like_fold"/>
</dbReference>
<evidence type="ECO:0000313" key="1">
    <source>
        <dbReference type="EMBL" id="SHL45578.1"/>
    </source>
</evidence>
<dbReference type="OrthoDB" id="908824at2"/>
<name>A0A1M7AS78_9BACT</name>
<proteinExistence type="predicted"/>
<evidence type="ECO:0000313" key="2">
    <source>
        <dbReference type="Proteomes" id="UP000184420"/>
    </source>
</evidence>
<dbReference type="Proteomes" id="UP000184420">
    <property type="component" value="Unassembled WGS sequence"/>
</dbReference>
<dbReference type="SUPFAM" id="SSF117074">
    <property type="entry name" value="Hypothetical protein PA1324"/>
    <property type="match status" value="1"/>
</dbReference>
<dbReference type="STRING" id="1419482.SAMN05444266_103391"/>
<dbReference type="RefSeq" id="WP_073080191.1">
    <property type="nucleotide sequence ID" value="NZ_FRBL01000003.1"/>
</dbReference>
<organism evidence="1 2">
    <name type="scientific">Chitinophaga jiangningensis</name>
    <dbReference type="NCBI Taxonomy" id="1419482"/>
    <lineage>
        <taxon>Bacteria</taxon>
        <taxon>Pseudomonadati</taxon>
        <taxon>Bacteroidota</taxon>
        <taxon>Chitinophagia</taxon>
        <taxon>Chitinophagales</taxon>
        <taxon>Chitinophagaceae</taxon>
        <taxon>Chitinophaga</taxon>
    </lineage>
</organism>
<accession>A0A1M7AS78</accession>